<evidence type="ECO:0000313" key="2">
    <source>
        <dbReference type="Proteomes" id="UP000054324"/>
    </source>
</evidence>
<dbReference type="Proteomes" id="UP000054324">
    <property type="component" value="Unassembled WGS sequence"/>
</dbReference>
<accession>A0A074ZX69</accession>
<dbReference type="GeneID" id="20317201"/>
<reference evidence="1 2" key="1">
    <citation type="submission" date="2013-11" db="EMBL/GenBank/DDBJ databases">
        <title>Opisthorchis viverrini - life in the bile duct.</title>
        <authorList>
            <person name="Young N.D."/>
            <person name="Nagarajan N."/>
            <person name="Lin S.J."/>
            <person name="Korhonen P.K."/>
            <person name="Jex A.R."/>
            <person name="Hall R.S."/>
            <person name="Safavi-Hemami H."/>
            <person name="Kaewkong W."/>
            <person name="Bertrand D."/>
            <person name="Gao S."/>
            <person name="Seet Q."/>
            <person name="Wongkham S."/>
            <person name="Teh B.T."/>
            <person name="Wongkham C."/>
            <person name="Intapan P.M."/>
            <person name="Maleewong W."/>
            <person name="Yang X."/>
            <person name="Hu M."/>
            <person name="Wang Z."/>
            <person name="Hofmann A."/>
            <person name="Sternberg P.W."/>
            <person name="Tan P."/>
            <person name="Wang J."/>
            <person name="Gasser R.B."/>
        </authorList>
    </citation>
    <scope>NUCLEOTIDE SEQUENCE [LARGE SCALE GENOMIC DNA]</scope>
</reference>
<dbReference type="EMBL" id="KL596659">
    <property type="protein sequence ID" value="KER30527.1"/>
    <property type="molecule type" value="Genomic_DNA"/>
</dbReference>
<dbReference type="RefSeq" id="XP_009165667.1">
    <property type="nucleotide sequence ID" value="XM_009167403.1"/>
</dbReference>
<dbReference type="AlphaFoldDB" id="A0A074ZX69"/>
<protein>
    <submittedName>
        <fullName evidence="1">Uncharacterized protein</fullName>
    </submittedName>
</protein>
<organism evidence="1 2">
    <name type="scientific">Opisthorchis viverrini</name>
    <name type="common">Southeast Asian liver fluke</name>
    <dbReference type="NCBI Taxonomy" id="6198"/>
    <lineage>
        <taxon>Eukaryota</taxon>
        <taxon>Metazoa</taxon>
        <taxon>Spiralia</taxon>
        <taxon>Lophotrochozoa</taxon>
        <taxon>Platyhelminthes</taxon>
        <taxon>Trematoda</taxon>
        <taxon>Digenea</taxon>
        <taxon>Opisthorchiida</taxon>
        <taxon>Opisthorchiata</taxon>
        <taxon>Opisthorchiidae</taxon>
        <taxon>Opisthorchis</taxon>
    </lineage>
</organism>
<evidence type="ECO:0000313" key="1">
    <source>
        <dbReference type="EMBL" id="KER30527.1"/>
    </source>
</evidence>
<keyword evidence="2" id="KW-1185">Reference proteome</keyword>
<dbReference type="KEGG" id="ovi:T265_03013"/>
<dbReference type="CTD" id="20317201"/>
<gene>
    <name evidence="1" type="ORF">T265_03013</name>
</gene>
<proteinExistence type="predicted"/>
<name>A0A074ZX69_OPIVI</name>
<sequence length="73" mass="8198">MRFPGVKCAANECDGNGENPRDTQIVTVKNSMCEAPVNKVHTRIHNVAIALERQQYHGHKEQKETIVKELADV</sequence>